<proteinExistence type="predicted"/>
<sequence>MLTVYAVWLIKVASLLSLPVRGTRNRTPEVGVKIEDTDGAKANGAQHMRCSCGVMQPSLTPSAMYVMVRAFVDDRIGAWRRRELGGCCIIVVSIAELRYRIPSLTRCKISRLTPNIDAYLPFKMPFKAMGAAVGVGCASLGIGMQIRGLGGQENGVCCRRREGPDDAKMSKQSHSSKKATHYAASSARPLERRTVYLDGLGSERRGEWMGKHSWRAGGGVTTSTVRRCGNNEGEHAVRMRATL</sequence>
<protein>
    <submittedName>
        <fullName evidence="3">Uncharacterized protein</fullName>
    </submittedName>
</protein>
<feature type="region of interest" description="Disordered" evidence="1">
    <location>
        <begin position="161"/>
        <end position="186"/>
    </location>
</feature>
<evidence type="ECO:0000256" key="1">
    <source>
        <dbReference type="SAM" id="MobiDB-lite"/>
    </source>
</evidence>
<dbReference type="InParanoid" id="A0A409XKH7"/>
<dbReference type="EMBL" id="NHYD01001416">
    <property type="protein sequence ID" value="PPQ91231.1"/>
    <property type="molecule type" value="Genomic_DNA"/>
</dbReference>
<evidence type="ECO:0000256" key="2">
    <source>
        <dbReference type="SAM" id="SignalP"/>
    </source>
</evidence>
<feature type="chain" id="PRO_5019423491" evidence="2">
    <location>
        <begin position="23"/>
        <end position="243"/>
    </location>
</feature>
<accession>A0A409XKH7</accession>
<name>A0A409XKH7_PSICY</name>
<organism evidence="3 4">
    <name type="scientific">Psilocybe cyanescens</name>
    <dbReference type="NCBI Taxonomy" id="93625"/>
    <lineage>
        <taxon>Eukaryota</taxon>
        <taxon>Fungi</taxon>
        <taxon>Dikarya</taxon>
        <taxon>Basidiomycota</taxon>
        <taxon>Agaricomycotina</taxon>
        <taxon>Agaricomycetes</taxon>
        <taxon>Agaricomycetidae</taxon>
        <taxon>Agaricales</taxon>
        <taxon>Agaricineae</taxon>
        <taxon>Strophariaceae</taxon>
        <taxon>Psilocybe</taxon>
    </lineage>
</organism>
<dbReference type="Proteomes" id="UP000283269">
    <property type="component" value="Unassembled WGS sequence"/>
</dbReference>
<feature type="signal peptide" evidence="2">
    <location>
        <begin position="1"/>
        <end position="22"/>
    </location>
</feature>
<keyword evidence="4" id="KW-1185">Reference proteome</keyword>
<evidence type="ECO:0000313" key="3">
    <source>
        <dbReference type="EMBL" id="PPQ91231.1"/>
    </source>
</evidence>
<gene>
    <name evidence="3" type="ORF">CVT25_000096</name>
</gene>
<comment type="caution">
    <text evidence="3">The sequence shown here is derived from an EMBL/GenBank/DDBJ whole genome shotgun (WGS) entry which is preliminary data.</text>
</comment>
<evidence type="ECO:0000313" key="4">
    <source>
        <dbReference type="Proteomes" id="UP000283269"/>
    </source>
</evidence>
<reference evidence="3 4" key="1">
    <citation type="journal article" date="2018" name="Evol. Lett.">
        <title>Horizontal gene cluster transfer increased hallucinogenic mushroom diversity.</title>
        <authorList>
            <person name="Reynolds H.T."/>
            <person name="Vijayakumar V."/>
            <person name="Gluck-Thaler E."/>
            <person name="Korotkin H.B."/>
            <person name="Matheny P.B."/>
            <person name="Slot J.C."/>
        </authorList>
    </citation>
    <scope>NUCLEOTIDE SEQUENCE [LARGE SCALE GENOMIC DNA]</scope>
    <source>
        <strain evidence="3 4">2631</strain>
    </source>
</reference>
<dbReference type="AlphaFoldDB" id="A0A409XKH7"/>
<keyword evidence="2" id="KW-0732">Signal</keyword>